<proteinExistence type="predicted"/>
<dbReference type="EMBL" id="PPWZ01000020">
    <property type="protein sequence ID" value="POH37399.1"/>
    <property type="molecule type" value="Genomic_DNA"/>
</dbReference>
<reference evidence="3" key="1">
    <citation type="submission" date="2018-01" db="EMBL/GenBank/DDBJ databases">
        <title>Genome sequnecing of Lactobacillus formosensis KACC 18721.</title>
        <authorList>
            <person name="Kim S.-J."/>
            <person name="Heo J."/>
        </authorList>
    </citation>
    <scope>NUCLEOTIDE SEQUENCE</scope>
    <source>
        <strain evidence="3">KACC 18721</strain>
    </source>
</reference>
<sequence>MDTSKVTDMSQMFLNCHSLKELDLSDFKTNQVENMSHMFAGCSGLQTLDITKFDTSKVTDMSGMFAGCETLEELDLSNFDTKKVKTMSNMFESSSALKSLKLGEKFVVPAKPKEDLKLADHMWVSVGKGTRNNPKPSDKKGITSEELLSQSNRGNWVVRPDKEYHGPSTVQINSNLTENLVVNVPEEIKPDFVGSTFTIPVPQKDGYHADKENVTVMALENKLSSTDVVSYVADKKQSAPKKEISDKDEGTITEFNKYVTVHPDLKFAQLYDANGMKIDSQILDKNYTWFSNRQKDLDGQIYYRTPSNAWVKASDVYECTNSKNLVKTRDAIITELVNSHAQTIVNRGLGAFSTWKTTNVAILNNHKYYQISPNEFVDSDKVDLVKA</sequence>
<gene>
    <name evidence="3" type="ORF">C2R26_03345</name>
</gene>
<dbReference type="Pfam" id="PF03217">
    <property type="entry name" value="SlpA"/>
    <property type="match status" value="1"/>
</dbReference>
<dbReference type="AlphaFoldDB" id="A0A2P4R812"/>
<evidence type="ECO:0000313" key="3">
    <source>
        <dbReference type="EMBL" id="POH37399.1"/>
    </source>
</evidence>
<evidence type="ECO:0000256" key="1">
    <source>
        <dbReference type="SAM" id="MobiDB-lite"/>
    </source>
</evidence>
<feature type="domain" description="S-layer protein C-terminal" evidence="2">
    <location>
        <begin position="268"/>
        <end position="314"/>
    </location>
</feature>
<dbReference type="NCBIfam" id="TIGR02167">
    <property type="entry name" value="Liste_lipo_26"/>
    <property type="match status" value="3"/>
</dbReference>
<protein>
    <submittedName>
        <fullName evidence="3">BspA family leucine-rich repeat surface protein</fullName>
    </submittedName>
</protein>
<name>A0A2P4R812_9LACO</name>
<dbReference type="SUPFAM" id="SSF52047">
    <property type="entry name" value="RNI-like"/>
    <property type="match status" value="1"/>
</dbReference>
<feature type="region of interest" description="Disordered" evidence="1">
    <location>
        <begin position="127"/>
        <end position="148"/>
    </location>
</feature>
<dbReference type="InterPro" id="IPR032675">
    <property type="entry name" value="LRR_dom_sf"/>
</dbReference>
<organism evidence="3">
    <name type="scientific">Companilactobacillus formosensis</name>
    <dbReference type="NCBI Taxonomy" id="1617889"/>
    <lineage>
        <taxon>Bacteria</taxon>
        <taxon>Bacillati</taxon>
        <taxon>Bacillota</taxon>
        <taxon>Bacilli</taxon>
        <taxon>Lactobacillales</taxon>
        <taxon>Lactobacillaceae</taxon>
        <taxon>Companilactobacillus</taxon>
    </lineage>
</organism>
<accession>A0A2P4R812</accession>
<dbReference type="Gene3D" id="3.80.10.10">
    <property type="entry name" value="Ribonuclease Inhibitor"/>
    <property type="match status" value="1"/>
</dbReference>
<evidence type="ECO:0000259" key="2">
    <source>
        <dbReference type="Pfam" id="PF03217"/>
    </source>
</evidence>
<comment type="caution">
    <text evidence="3">The sequence shown here is derived from an EMBL/GenBank/DDBJ whole genome shotgun (WGS) entry which is preliminary data.</text>
</comment>
<dbReference type="InterPro" id="IPR024968">
    <property type="entry name" value="SlpA_C_lactobacillus"/>
</dbReference>
<dbReference type="InterPro" id="IPR011889">
    <property type="entry name" value="Liste_lipo_26"/>
</dbReference>
<dbReference type="Pfam" id="PF03382">
    <property type="entry name" value="DUF285"/>
    <property type="match status" value="1"/>
</dbReference>
<dbReference type="InterPro" id="IPR005046">
    <property type="entry name" value="DUF285"/>
</dbReference>